<evidence type="ECO:0000256" key="3">
    <source>
        <dbReference type="ARBA" id="ARBA00022837"/>
    </source>
</evidence>
<dbReference type="FunFam" id="1.10.238.10:FF:000001">
    <property type="entry name" value="Calmodulin 1"/>
    <property type="match status" value="1"/>
</dbReference>
<dbReference type="InterPro" id="IPR002048">
    <property type="entry name" value="EF_hand_dom"/>
</dbReference>
<accession>A0ABD2Y9Z9</accession>
<reference evidence="5 6" key="1">
    <citation type="submission" date="2024-11" db="EMBL/GenBank/DDBJ databases">
        <title>A near-complete genome assembly of Cinchona calisaya.</title>
        <authorList>
            <person name="Lian D.C."/>
            <person name="Zhao X.W."/>
            <person name="Wei L."/>
        </authorList>
    </citation>
    <scope>NUCLEOTIDE SEQUENCE [LARGE SCALE GENOMIC DNA]</scope>
    <source>
        <tissue evidence="5">Nenye</tissue>
    </source>
</reference>
<evidence type="ECO:0000313" key="5">
    <source>
        <dbReference type="EMBL" id="KAL3504298.1"/>
    </source>
</evidence>
<dbReference type="AlphaFoldDB" id="A0ABD2Y9Z9"/>
<name>A0ABD2Y9Z9_9GENT</name>
<dbReference type="InterPro" id="IPR011992">
    <property type="entry name" value="EF-hand-dom_pair"/>
</dbReference>
<feature type="domain" description="EF-hand" evidence="4">
    <location>
        <begin position="89"/>
        <end position="124"/>
    </location>
</feature>
<dbReference type="CDD" id="cd00051">
    <property type="entry name" value="EFh"/>
    <property type="match status" value="1"/>
</dbReference>
<keyword evidence="1" id="KW-0479">Metal-binding</keyword>
<dbReference type="GO" id="GO:0046872">
    <property type="term" value="F:metal ion binding"/>
    <property type="evidence" value="ECO:0007669"/>
    <property type="project" value="UniProtKB-KW"/>
</dbReference>
<feature type="domain" description="EF-hand" evidence="4">
    <location>
        <begin position="4"/>
        <end position="39"/>
    </location>
</feature>
<dbReference type="PROSITE" id="PS50222">
    <property type="entry name" value="EF_HAND_2"/>
    <property type="match status" value="3"/>
</dbReference>
<feature type="domain" description="EF-hand" evidence="4">
    <location>
        <begin position="127"/>
        <end position="161"/>
    </location>
</feature>
<dbReference type="EMBL" id="JBJUIK010000014">
    <property type="protein sequence ID" value="KAL3504298.1"/>
    <property type="molecule type" value="Genomic_DNA"/>
</dbReference>
<dbReference type="SUPFAM" id="SSF47473">
    <property type="entry name" value="EF-hand"/>
    <property type="match status" value="1"/>
</dbReference>
<keyword evidence="6" id="KW-1185">Reference proteome</keyword>
<keyword evidence="3" id="KW-0106">Calcium</keyword>
<protein>
    <recommendedName>
        <fullName evidence="4">EF-hand domain-containing protein</fullName>
    </recommendedName>
</protein>
<sequence>MSSLNGNDLHKIFTKLDGKGDGWISIDQLKWLLQRIGFHTNLEELQQLIGPTTSFDCIDFYIFYEIVAKKNDDIVGKSNNKANEMINNSSDGDLVEAFKVFDLNGDGFISCEELQKVLSRFGLWDECEGRDCKSMINIFDKNSDGLLDFEEFRSMMVVSNS</sequence>
<evidence type="ECO:0000256" key="2">
    <source>
        <dbReference type="ARBA" id="ARBA00022737"/>
    </source>
</evidence>
<evidence type="ECO:0000313" key="6">
    <source>
        <dbReference type="Proteomes" id="UP001630127"/>
    </source>
</evidence>
<evidence type="ECO:0000259" key="4">
    <source>
        <dbReference type="PROSITE" id="PS50222"/>
    </source>
</evidence>
<dbReference type="InterPro" id="IPR018247">
    <property type="entry name" value="EF_Hand_1_Ca_BS"/>
</dbReference>
<dbReference type="PROSITE" id="PS00018">
    <property type="entry name" value="EF_HAND_1"/>
    <property type="match status" value="2"/>
</dbReference>
<evidence type="ECO:0000256" key="1">
    <source>
        <dbReference type="ARBA" id="ARBA00022723"/>
    </source>
</evidence>
<dbReference type="InterPro" id="IPR039647">
    <property type="entry name" value="EF_hand_pair_protein_CML-like"/>
</dbReference>
<keyword evidence="2" id="KW-0677">Repeat</keyword>
<gene>
    <name evidence="5" type="ORF">ACH5RR_034139</name>
</gene>
<proteinExistence type="predicted"/>
<dbReference type="Gene3D" id="1.10.238.10">
    <property type="entry name" value="EF-hand"/>
    <property type="match status" value="2"/>
</dbReference>
<organism evidence="5 6">
    <name type="scientific">Cinchona calisaya</name>
    <dbReference type="NCBI Taxonomy" id="153742"/>
    <lineage>
        <taxon>Eukaryota</taxon>
        <taxon>Viridiplantae</taxon>
        <taxon>Streptophyta</taxon>
        <taxon>Embryophyta</taxon>
        <taxon>Tracheophyta</taxon>
        <taxon>Spermatophyta</taxon>
        <taxon>Magnoliopsida</taxon>
        <taxon>eudicotyledons</taxon>
        <taxon>Gunneridae</taxon>
        <taxon>Pentapetalae</taxon>
        <taxon>asterids</taxon>
        <taxon>lamiids</taxon>
        <taxon>Gentianales</taxon>
        <taxon>Rubiaceae</taxon>
        <taxon>Cinchonoideae</taxon>
        <taxon>Cinchoneae</taxon>
        <taxon>Cinchona</taxon>
    </lineage>
</organism>
<dbReference type="SMART" id="SM00054">
    <property type="entry name" value="EFh"/>
    <property type="match status" value="3"/>
</dbReference>
<comment type="caution">
    <text evidence="5">The sequence shown here is derived from an EMBL/GenBank/DDBJ whole genome shotgun (WGS) entry which is preliminary data.</text>
</comment>
<dbReference type="Pfam" id="PF13499">
    <property type="entry name" value="EF-hand_7"/>
    <property type="match status" value="1"/>
</dbReference>
<dbReference type="Proteomes" id="UP001630127">
    <property type="component" value="Unassembled WGS sequence"/>
</dbReference>
<dbReference type="PANTHER" id="PTHR10891">
    <property type="entry name" value="EF-HAND CALCIUM-BINDING DOMAIN CONTAINING PROTEIN"/>
    <property type="match status" value="1"/>
</dbReference>